<keyword evidence="5 9" id="KW-0653">Protein transport</keyword>
<reference evidence="11" key="1">
    <citation type="submission" date="2017-02" db="UniProtKB">
        <authorList>
            <consortium name="WormBaseParasite"/>
        </authorList>
    </citation>
    <scope>IDENTIFICATION</scope>
</reference>
<accession>A0A0N5A164</accession>
<dbReference type="PANTHER" id="PTHR13373">
    <property type="entry name" value="FROUNT PROTEIN-RELATED"/>
    <property type="match status" value="1"/>
</dbReference>
<dbReference type="Pfam" id="PF07575">
    <property type="entry name" value="Nucleopor_Nup85"/>
    <property type="match status" value="1"/>
</dbReference>
<dbReference type="GO" id="GO:0031080">
    <property type="term" value="C:nuclear pore outer ring"/>
    <property type="evidence" value="ECO:0007669"/>
    <property type="project" value="TreeGrafter"/>
</dbReference>
<keyword evidence="8 9" id="KW-0539">Nucleus</keyword>
<evidence type="ECO:0000313" key="10">
    <source>
        <dbReference type="Proteomes" id="UP000038045"/>
    </source>
</evidence>
<evidence type="ECO:0000256" key="5">
    <source>
        <dbReference type="ARBA" id="ARBA00022927"/>
    </source>
</evidence>
<dbReference type="PANTHER" id="PTHR13373:SF21">
    <property type="entry name" value="NUCLEAR PORE COMPLEX PROTEIN NUP85"/>
    <property type="match status" value="1"/>
</dbReference>
<keyword evidence="9" id="KW-0472">Membrane</keyword>
<organism evidence="10 11">
    <name type="scientific">Parastrongyloides trichosuri</name>
    <name type="common">Possum-specific nematode worm</name>
    <dbReference type="NCBI Taxonomy" id="131310"/>
    <lineage>
        <taxon>Eukaryota</taxon>
        <taxon>Metazoa</taxon>
        <taxon>Ecdysozoa</taxon>
        <taxon>Nematoda</taxon>
        <taxon>Chromadorea</taxon>
        <taxon>Rhabditida</taxon>
        <taxon>Tylenchina</taxon>
        <taxon>Panagrolaimomorpha</taxon>
        <taxon>Strongyloidoidea</taxon>
        <taxon>Strongyloididae</taxon>
        <taxon>Parastrongyloides</taxon>
    </lineage>
</organism>
<dbReference type="WBParaSite" id="PTRK_0001536400.1">
    <property type="protein sequence ID" value="PTRK_0001536400.1"/>
    <property type="gene ID" value="PTRK_0001536400"/>
</dbReference>
<evidence type="ECO:0000256" key="4">
    <source>
        <dbReference type="ARBA" id="ARBA00022816"/>
    </source>
</evidence>
<comment type="subcellular location">
    <subcellularLocation>
        <location evidence="1 9">Nucleus</location>
        <location evidence="1 9">Nuclear pore complex</location>
    </subcellularLocation>
</comment>
<sequence>MDVDNPQGKDSYEYKFIMDTKEIFIKAQELSTKTNGILSREESVKICNAYVESLIDVVNGLDSLEDEAMEELEMYKIYGKLILFIQAVMIGNEDIGTLGYDLLRWSKNGLEELDEYTEKLFRDAKEKNIFIEEQECYWNLVVFNIITGDFNTAKRLIFENSRSATSEAFSIIFSKLGQINSSWFRTETSLTKFLEWQDDLKTLKKNGVFKTEKYLEWIVSILIGDYDALKELAKENIEYWYQILPAVIFFAHPHMVIPSLPPILETVLEWFPKENMNLIDEVMILVLKNDWIQIAEILFNGMNDHWLVAHVYDLLYKNSPALIIVDGINLRDLAVKNYADSLFDRKLYVSAVDYFMHANLPDVETTVRDRVMEIESTDEDTCSIILEICKDLGLNDCVLKIGKTMSKKFIENKDWMKAFTWGILCRNQTLIATMCNCILENAERDEIMKFSEIDDIMRRHSSVPHVLILKKYCSYINDIYNDKIGEGAINLAEIVLSNHASTKFTFVLIKDLIMVLATASNEDMSIFDAETCHQLSRFLAFFELDVARLLSLKDVNSPSMFGFECKEELDNEIRLFKELLLNEMTRAFV</sequence>
<evidence type="ECO:0000256" key="2">
    <source>
        <dbReference type="ARBA" id="ARBA00005573"/>
    </source>
</evidence>
<proteinExistence type="inferred from homology"/>
<protein>
    <recommendedName>
        <fullName evidence="9">Nuclear pore complex protein Nup85</fullName>
    </recommendedName>
</protein>
<dbReference type="GO" id="GO:0031965">
    <property type="term" value="C:nuclear membrane"/>
    <property type="evidence" value="ECO:0007669"/>
    <property type="project" value="UniProtKB-UniRule"/>
</dbReference>
<dbReference type="GO" id="GO:0045893">
    <property type="term" value="P:positive regulation of DNA-templated transcription"/>
    <property type="evidence" value="ECO:0007669"/>
    <property type="project" value="TreeGrafter"/>
</dbReference>
<evidence type="ECO:0000256" key="9">
    <source>
        <dbReference type="RuleBase" id="RU365073"/>
    </source>
</evidence>
<keyword evidence="10" id="KW-1185">Reference proteome</keyword>
<keyword evidence="3 9" id="KW-0813">Transport</keyword>
<evidence type="ECO:0000256" key="6">
    <source>
        <dbReference type="ARBA" id="ARBA00023010"/>
    </source>
</evidence>
<name>A0A0N5A164_PARTI</name>
<dbReference type="AlphaFoldDB" id="A0A0N5A164"/>
<evidence type="ECO:0000256" key="3">
    <source>
        <dbReference type="ARBA" id="ARBA00022448"/>
    </source>
</evidence>
<comment type="similarity">
    <text evidence="2 9">Belongs to the nucleoporin Nup85 family.</text>
</comment>
<dbReference type="GO" id="GO:0006606">
    <property type="term" value="P:protein import into nucleus"/>
    <property type="evidence" value="ECO:0007669"/>
    <property type="project" value="TreeGrafter"/>
</dbReference>
<dbReference type="Proteomes" id="UP000038045">
    <property type="component" value="Unplaced"/>
</dbReference>
<evidence type="ECO:0000313" key="11">
    <source>
        <dbReference type="WBParaSite" id="PTRK_0001536400.1"/>
    </source>
</evidence>
<comment type="subunit">
    <text evidence="9">Component of the nuclear pore complex (NPC).</text>
</comment>
<dbReference type="STRING" id="131310.A0A0N5A164"/>
<dbReference type="GO" id="GO:0017056">
    <property type="term" value="F:structural constituent of nuclear pore"/>
    <property type="evidence" value="ECO:0007669"/>
    <property type="project" value="TreeGrafter"/>
</dbReference>
<evidence type="ECO:0000256" key="8">
    <source>
        <dbReference type="ARBA" id="ARBA00023242"/>
    </source>
</evidence>
<keyword evidence="7 9" id="KW-0906">Nuclear pore complex</keyword>
<keyword evidence="6 9" id="KW-0811">Translocation</keyword>
<comment type="function">
    <text evidence="9">Functions as a component of the nuclear pore complex (NPC).</text>
</comment>
<dbReference type="GO" id="GO:0006406">
    <property type="term" value="P:mRNA export from nucleus"/>
    <property type="evidence" value="ECO:0007669"/>
    <property type="project" value="TreeGrafter"/>
</dbReference>
<evidence type="ECO:0000256" key="1">
    <source>
        <dbReference type="ARBA" id="ARBA00004567"/>
    </source>
</evidence>
<keyword evidence="4 9" id="KW-0509">mRNA transport</keyword>
<evidence type="ECO:0000256" key="7">
    <source>
        <dbReference type="ARBA" id="ARBA00023132"/>
    </source>
</evidence>
<dbReference type="InterPro" id="IPR011502">
    <property type="entry name" value="Nucleoporin_Nup85"/>
</dbReference>